<evidence type="ECO:0000259" key="4">
    <source>
        <dbReference type="Pfam" id="PF01168"/>
    </source>
</evidence>
<dbReference type="InterPro" id="IPR001608">
    <property type="entry name" value="Ala_racemase_N"/>
</dbReference>
<dbReference type="Gene3D" id="3.20.20.10">
    <property type="entry name" value="Alanine racemase"/>
    <property type="match status" value="1"/>
</dbReference>
<dbReference type="AlphaFoldDB" id="A0A0P1J9F1"/>
<evidence type="ECO:0000256" key="1">
    <source>
        <dbReference type="ARBA" id="ARBA00001933"/>
    </source>
</evidence>
<sequence length="373" mass="40016">MNSPRIEVDLAKIRQNTKVLTGRLKARGISVLGVTKAVCGNPVIAQAMLDGGVSGLADARVSNVQRMREAGISAPITLIRTPLLSQLTDVVESCGSSYNTERRVISALAAASTDLGINHGIILVMEAGDMRDGILPKDIISIAKYVAGLQGVTLKGIAANFACFSRVPPDQQKMVLISEIAKDVEAQCGRALEIVSGGNSSNIPMALSRSNLARINELRIGEAILLGVDPVSGDRIPHLHTDAFVLIAEVIEMNDKSDIPLQPQELPKGSRLQIVRHYESGNRVIISVGQQDTDCLGLTLPSGMTHLGSTSDHLVLRMSHSEVGVGTEIRFGMNYSALMRAMATPNVQISFLHPPRSLRTRKLKPAHSHLNLV</sequence>
<dbReference type="GO" id="GO:0008784">
    <property type="term" value="F:alanine racemase activity"/>
    <property type="evidence" value="ECO:0007669"/>
    <property type="project" value="TreeGrafter"/>
</dbReference>
<name>A0A0P1J9F1_9RHOB</name>
<dbReference type="InterPro" id="IPR000821">
    <property type="entry name" value="Ala_racemase"/>
</dbReference>
<evidence type="ECO:0000313" key="5">
    <source>
        <dbReference type="EMBL" id="CUK26253.1"/>
    </source>
</evidence>
<dbReference type="GO" id="GO:0030170">
    <property type="term" value="F:pyridoxal phosphate binding"/>
    <property type="evidence" value="ECO:0007669"/>
    <property type="project" value="TreeGrafter"/>
</dbReference>
<keyword evidence="6" id="KW-1185">Reference proteome</keyword>
<dbReference type="RefSeq" id="WP_058315173.1">
    <property type="nucleotide sequence ID" value="NZ_CYUE01000020.1"/>
</dbReference>
<proteinExistence type="predicted"/>
<dbReference type="Pfam" id="PF01168">
    <property type="entry name" value="Ala_racemase_N"/>
    <property type="match status" value="1"/>
</dbReference>
<accession>A0A0P1J9F1</accession>
<gene>
    <name evidence="5" type="ORF">TA5114_02062</name>
</gene>
<reference evidence="6" key="1">
    <citation type="submission" date="2015-09" db="EMBL/GenBank/DDBJ databases">
        <authorList>
            <person name="Rodrigo-Torres Lidia"/>
            <person name="Arahal R.David."/>
        </authorList>
    </citation>
    <scope>NUCLEOTIDE SEQUENCE [LARGE SCALE GENOMIC DNA]</scope>
    <source>
        <strain evidence="6">CECT 5114</strain>
    </source>
</reference>
<comment type="cofactor">
    <cofactor evidence="1">
        <name>pyridoxal 5'-phosphate</name>
        <dbReference type="ChEBI" id="CHEBI:597326"/>
    </cofactor>
</comment>
<evidence type="ECO:0000313" key="6">
    <source>
        <dbReference type="Proteomes" id="UP000051184"/>
    </source>
</evidence>
<keyword evidence="3" id="KW-0413">Isomerase</keyword>
<dbReference type="PANTHER" id="PTHR30511">
    <property type="entry name" value="ALANINE RACEMASE"/>
    <property type="match status" value="1"/>
</dbReference>
<dbReference type="InterPro" id="IPR029066">
    <property type="entry name" value="PLP-binding_barrel"/>
</dbReference>
<feature type="domain" description="Alanine racemase N-terminal" evidence="4">
    <location>
        <begin position="8"/>
        <end position="224"/>
    </location>
</feature>
<evidence type="ECO:0000256" key="2">
    <source>
        <dbReference type="ARBA" id="ARBA00022898"/>
    </source>
</evidence>
<evidence type="ECO:0000256" key="3">
    <source>
        <dbReference type="ARBA" id="ARBA00023235"/>
    </source>
</evidence>
<dbReference type="OrthoDB" id="504078at2"/>
<protein>
    <submittedName>
        <fullName evidence="5">Alanine racemase</fullName>
    </submittedName>
</protein>
<dbReference type="EMBL" id="CYUE01000020">
    <property type="protein sequence ID" value="CUK26253.1"/>
    <property type="molecule type" value="Genomic_DNA"/>
</dbReference>
<dbReference type="PANTHER" id="PTHR30511:SF3">
    <property type="entry name" value="LYSINE RACEMASE"/>
    <property type="match status" value="1"/>
</dbReference>
<dbReference type="GO" id="GO:0005829">
    <property type="term" value="C:cytosol"/>
    <property type="evidence" value="ECO:0007669"/>
    <property type="project" value="TreeGrafter"/>
</dbReference>
<dbReference type="STRING" id="1715691.TA5113_00890"/>
<keyword evidence="2" id="KW-0663">Pyridoxal phosphate</keyword>
<dbReference type="Proteomes" id="UP000051184">
    <property type="component" value="Unassembled WGS sequence"/>
</dbReference>
<organism evidence="5 6">
    <name type="scientific">Cognatishimia activa</name>
    <dbReference type="NCBI Taxonomy" id="1715691"/>
    <lineage>
        <taxon>Bacteria</taxon>
        <taxon>Pseudomonadati</taxon>
        <taxon>Pseudomonadota</taxon>
        <taxon>Alphaproteobacteria</taxon>
        <taxon>Rhodobacterales</taxon>
        <taxon>Paracoccaceae</taxon>
        <taxon>Cognatishimia</taxon>
    </lineage>
</organism>
<dbReference type="SUPFAM" id="SSF51419">
    <property type="entry name" value="PLP-binding barrel"/>
    <property type="match status" value="1"/>
</dbReference>